<protein>
    <submittedName>
        <fullName evidence="1">DUF4142 domain-containing protein</fullName>
    </submittedName>
</protein>
<evidence type="ECO:0000313" key="1">
    <source>
        <dbReference type="EMBL" id="KAB1071193.1"/>
    </source>
</evidence>
<evidence type="ECO:0000313" key="2">
    <source>
        <dbReference type="Proteomes" id="UP000441523"/>
    </source>
</evidence>
<dbReference type="AlphaFoldDB" id="A0A6N6MJ83"/>
<accession>A0A6N6MJ83</accession>
<dbReference type="Proteomes" id="UP000441523">
    <property type="component" value="Unassembled WGS sequence"/>
</dbReference>
<dbReference type="EMBL" id="VZZJ01000020">
    <property type="protein sequence ID" value="KAB1071193.1"/>
    <property type="molecule type" value="Genomic_DNA"/>
</dbReference>
<name>A0A6N6MJ83_9HYPH</name>
<reference evidence="1 2" key="1">
    <citation type="submission" date="2019-09" db="EMBL/GenBank/DDBJ databases">
        <title>YIM 132548 draft genome.</title>
        <authorList>
            <person name="Jiang L."/>
        </authorList>
    </citation>
    <scope>NUCLEOTIDE SEQUENCE [LARGE SCALE GENOMIC DNA]</scope>
    <source>
        <strain evidence="1 2">YIM 132548</strain>
    </source>
</reference>
<keyword evidence="2" id="KW-1185">Reference proteome</keyword>
<sequence length="253" mass="27517">MSLLTRQRRTHSLKWPQVVSQRPNSAFCRSQDVVSGNSRRRVRFRGRGRGRADNAQVHPFCPGSKGNRMITDRRSILAGIALVAATPAFAQSASPTSRATLAAAPTDIKMAAQFYSAVIPRAEMSLSTSQLGVEKATNHNAHEFAGFELGEAITVNMVMKDILVTVPPRDKSAEKALVEKMTADKGAAFDRAYIAFQLENHEFLRDLADGFLANSAGATDPAEKQGRHLAAVMLAVFKEHVAICKRISGELKA</sequence>
<proteinExistence type="predicted"/>
<organism evidence="1 2">
    <name type="scientific">Methylobacterium planeticum</name>
    <dbReference type="NCBI Taxonomy" id="2615211"/>
    <lineage>
        <taxon>Bacteria</taxon>
        <taxon>Pseudomonadati</taxon>
        <taxon>Pseudomonadota</taxon>
        <taxon>Alphaproteobacteria</taxon>
        <taxon>Hyphomicrobiales</taxon>
        <taxon>Methylobacteriaceae</taxon>
        <taxon>Methylobacterium</taxon>
    </lineage>
</organism>
<gene>
    <name evidence="1" type="ORF">F6X51_20080</name>
</gene>
<comment type="caution">
    <text evidence="1">The sequence shown here is derived from an EMBL/GenBank/DDBJ whole genome shotgun (WGS) entry which is preliminary data.</text>
</comment>